<dbReference type="Gene3D" id="3.40.1190.20">
    <property type="match status" value="1"/>
</dbReference>
<sequence>MSVLKQLNDYSEMLAALPENDPIIENELLKNPINTSKCIRRPNFDIPITTIIISLDNGSRTIFHYRGNLVEPKFEEFREKIPKPEEYSWIHFEGRNTTEVKKMLEYVYERRKNLNFTRPKISIELEKIRPPPWLEQLIPYADVIFMSKDYARSKGWNTKIEAVNKLFYEVCTHKPLVICPWADEITYPKNLSQSKGITQKKSPIP</sequence>
<evidence type="ECO:0000313" key="1">
    <source>
        <dbReference type="Proteomes" id="UP000887540"/>
    </source>
</evidence>
<organism evidence="1 2">
    <name type="scientific">Acrobeloides nanus</name>
    <dbReference type="NCBI Taxonomy" id="290746"/>
    <lineage>
        <taxon>Eukaryota</taxon>
        <taxon>Metazoa</taxon>
        <taxon>Ecdysozoa</taxon>
        <taxon>Nematoda</taxon>
        <taxon>Chromadorea</taxon>
        <taxon>Rhabditida</taxon>
        <taxon>Tylenchina</taxon>
        <taxon>Cephalobomorpha</taxon>
        <taxon>Cephaloboidea</taxon>
        <taxon>Cephalobidae</taxon>
        <taxon>Acrobeloides</taxon>
    </lineage>
</organism>
<accession>A0A914ELZ9</accession>
<dbReference type="Proteomes" id="UP000887540">
    <property type="component" value="Unplaced"/>
</dbReference>
<dbReference type="InterPro" id="IPR052562">
    <property type="entry name" value="Ketohexokinase-related"/>
</dbReference>
<dbReference type="PANTHER" id="PTHR42774">
    <property type="entry name" value="PHOSPHOTRANSFERASE SYSTEM TRANSPORT PROTEIN"/>
    <property type="match status" value="1"/>
</dbReference>
<evidence type="ECO:0000313" key="2">
    <source>
        <dbReference type="WBParaSite" id="ACRNAN_scaffold8926.g12353.t1"/>
    </source>
</evidence>
<reference evidence="2" key="1">
    <citation type="submission" date="2022-11" db="UniProtKB">
        <authorList>
            <consortium name="WormBaseParasite"/>
        </authorList>
    </citation>
    <scope>IDENTIFICATION</scope>
</reference>
<name>A0A914ELZ9_9BILA</name>
<keyword evidence="1" id="KW-1185">Reference proteome</keyword>
<dbReference type="InterPro" id="IPR029056">
    <property type="entry name" value="Ribokinase-like"/>
</dbReference>
<dbReference type="SUPFAM" id="SSF53613">
    <property type="entry name" value="Ribokinase-like"/>
    <property type="match status" value="1"/>
</dbReference>
<protein>
    <submittedName>
        <fullName evidence="2">TIR domain-containing protein</fullName>
    </submittedName>
</protein>
<dbReference type="WBParaSite" id="ACRNAN_scaffold8926.g12353.t1">
    <property type="protein sequence ID" value="ACRNAN_scaffold8926.g12353.t1"/>
    <property type="gene ID" value="ACRNAN_scaffold8926.g12353"/>
</dbReference>
<dbReference type="AlphaFoldDB" id="A0A914ELZ9"/>
<dbReference type="PANTHER" id="PTHR42774:SF3">
    <property type="entry name" value="KETOHEXOKINASE"/>
    <property type="match status" value="1"/>
</dbReference>
<proteinExistence type="predicted"/>